<reference evidence="1" key="1">
    <citation type="journal article" date="2021" name="Proc. Natl. Acad. Sci. U.S.A.">
        <title>A Catalog of Tens of Thousands of Viruses from Human Metagenomes Reveals Hidden Associations with Chronic Diseases.</title>
        <authorList>
            <person name="Tisza M.J."/>
            <person name="Buck C.B."/>
        </authorList>
    </citation>
    <scope>NUCLEOTIDE SEQUENCE</scope>
    <source>
        <strain evidence="1">Ct7EW56</strain>
    </source>
</reference>
<name>A0A8S5LS57_9CAUD</name>
<accession>A0A8S5LS57</accession>
<proteinExistence type="predicted"/>
<evidence type="ECO:0000313" key="1">
    <source>
        <dbReference type="EMBL" id="DAD72679.1"/>
    </source>
</evidence>
<protein>
    <submittedName>
        <fullName evidence="1">Uncharacterized protein</fullName>
    </submittedName>
</protein>
<organism evidence="1">
    <name type="scientific">Siphoviridae sp. ct7EW56</name>
    <dbReference type="NCBI Taxonomy" id="2827562"/>
    <lineage>
        <taxon>Viruses</taxon>
        <taxon>Duplodnaviria</taxon>
        <taxon>Heunggongvirae</taxon>
        <taxon>Uroviricota</taxon>
        <taxon>Caudoviricetes</taxon>
    </lineage>
</organism>
<dbReference type="EMBL" id="BK015904">
    <property type="protein sequence ID" value="DAD72679.1"/>
    <property type="molecule type" value="Genomic_DNA"/>
</dbReference>
<sequence>MPPLVKKNVKLSNNTDIFPVAFTLSLTRYTTAGLVSTIPTCKLYNLSAYTPILFEFSLFQSGLDSGGIIIPKKLFRRILRWKK</sequence>